<dbReference type="GO" id="GO:0016740">
    <property type="term" value="F:transferase activity"/>
    <property type="evidence" value="ECO:0007669"/>
    <property type="project" value="UniProtKB-KW"/>
</dbReference>
<sequence length="331" mass="37522">MCVQNTYFLESAGGQAYAVGIGMKRISLIIPCLNEEQAIPEFKKEVDRVFSEHLNGYERELIFVDDGSTDHTLQTIKELAAESPEIRFISFSRNFGKEAAIYAGLEAATGDYAAVMDVDLQDPPSLLPDMLAAIETEGYDCAGTRRTTREGEPALRSFFARAFYKTINRISDTHIVDGARDYKLMTRPVLEALLSLKEYNRFSKGLYEWVGFRTKWFEYENVERVAGKTKWSFFKLFLYSIEGIVAFSTVPLALASIIGVMLSFISFLSIIVLMVRELIWHHSAYGWTSMVCVFCLMGGIILLCLGILGQYLAKTYTEVKRRPIYIARERS</sequence>
<organism evidence="3 4">
    <name type="scientific">Akkermansia biwaensis</name>
    <dbReference type="NCBI Taxonomy" id="2946555"/>
    <lineage>
        <taxon>Bacteria</taxon>
        <taxon>Pseudomonadati</taxon>
        <taxon>Verrucomicrobiota</taxon>
        <taxon>Verrucomicrobiia</taxon>
        <taxon>Verrucomicrobiales</taxon>
        <taxon>Akkermansiaceae</taxon>
        <taxon>Akkermansia</taxon>
    </lineage>
</organism>
<dbReference type="Pfam" id="PF00535">
    <property type="entry name" value="Glycos_transf_2"/>
    <property type="match status" value="1"/>
</dbReference>
<dbReference type="CDD" id="cd04187">
    <property type="entry name" value="DPM1_like_bac"/>
    <property type="match status" value="1"/>
</dbReference>
<feature type="transmembrane region" description="Helical" evidence="1">
    <location>
        <begin position="244"/>
        <end position="275"/>
    </location>
</feature>
<proteinExistence type="predicted"/>
<keyword evidence="1" id="KW-0472">Membrane</keyword>
<dbReference type="SUPFAM" id="SSF53448">
    <property type="entry name" value="Nucleotide-diphospho-sugar transferases"/>
    <property type="match status" value="1"/>
</dbReference>
<evidence type="ECO:0000313" key="4">
    <source>
        <dbReference type="Proteomes" id="UP001062263"/>
    </source>
</evidence>
<evidence type="ECO:0000259" key="2">
    <source>
        <dbReference type="Pfam" id="PF00535"/>
    </source>
</evidence>
<feature type="domain" description="Glycosyltransferase 2-like" evidence="2">
    <location>
        <begin position="27"/>
        <end position="193"/>
    </location>
</feature>
<dbReference type="InterPro" id="IPR029044">
    <property type="entry name" value="Nucleotide-diphossugar_trans"/>
</dbReference>
<dbReference type="Proteomes" id="UP001062263">
    <property type="component" value="Chromosome"/>
</dbReference>
<reference evidence="3" key="1">
    <citation type="submission" date="2022-06" db="EMBL/GenBank/DDBJ databases">
        <title>Akkermansia biwalacus sp. nov., an anaerobic mucin-degrading bacterium isolated from human intestine.</title>
        <authorList>
            <person name="Kobayashi Y."/>
            <person name="Inoue S."/>
            <person name="Kawahara T."/>
            <person name="Kohda N."/>
        </authorList>
    </citation>
    <scope>NUCLEOTIDE SEQUENCE</scope>
    <source>
        <strain evidence="3">WON2089</strain>
    </source>
</reference>
<protein>
    <submittedName>
        <fullName evidence="3">Glycosyl transferase family 2</fullName>
    </submittedName>
</protein>
<evidence type="ECO:0000256" key="1">
    <source>
        <dbReference type="SAM" id="Phobius"/>
    </source>
</evidence>
<gene>
    <name evidence="3" type="ORF">Abiwalacus_01610</name>
</gene>
<dbReference type="PANTHER" id="PTHR48090">
    <property type="entry name" value="UNDECAPRENYL-PHOSPHATE 4-DEOXY-4-FORMAMIDO-L-ARABINOSE TRANSFERASE-RELATED"/>
    <property type="match status" value="1"/>
</dbReference>
<keyword evidence="1" id="KW-0812">Transmembrane</keyword>
<evidence type="ECO:0000313" key="3">
    <source>
        <dbReference type="EMBL" id="BDL42587.1"/>
    </source>
</evidence>
<feature type="transmembrane region" description="Helical" evidence="1">
    <location>
        <begin position="287"/>
        <end position="313"/>
    </location>
</feature>
<keyword evidence="1" id="KW-1133">Transmembrane helix</keyword>
<dbReference type="PANTHER" id="PTHR48090:SF8">
    <property type="entry name" value="GLYCOSYLTRANSFERASE CSBB-RELATED"/>
    <property type="match status" value="1"/>
</dbReference>
<keyword evidence="4" id="KW-1185">Reference proteome</keyword>
<name>A0ABN6QHG7_9BACT</name>
<accession>A0ABN6QHG7</accession>
<keyword evidence="3" id="KW-0808">Transferase</keyword>
<dbReference type="InterPro" id="IPR001173">
    <property type="entry name" value="Glyco_trans_2-like"/>
</dbReference>
<dbReference type="EMBL" id="AP025943">
    <property type="protein sequence ID" value="BDL42587.1"/>
    <property type="molecule type" value="Genomic_DNA"/>
</dbReference>
<dbReference type="InterPro" id="IPR050256">
    <property type="entry name" value="Glycosyltransferase_2"/>
</dbReference>
<dbReference type="Gene3D" id="3.90.550.10">
    <property type="entry name" value="Spore Coat Polysaccharide Biosynthesis Protein SpsA, Chain A"/>
    <property type="match status" value="1"/>
</dbReference>